<dbReference type="PIRSF" id="PIRSF020481">
    <property type="entry name" value="BAP"/>
    <property type="match status" value="1"/>
</dbReference>
<name>A0AAJ2EWN0_9PSED</name>
<comment type="caution">
    <text evidence="3">The sequence shown here is derived from an EMBL/GenBank/DDBJ whole genome shotgun (WGS) entry which is preliminary data.</text>
</comment>
<dbReference type="InterPro" id="IPR058531">
    <property type="entry name" value="Baseplate_J_M"/>
</dbReference>
<dbReference type="Pfam" id="PF26079">
    <property type="entry name" value="Baseplate_J_C"/>
    <property type="match status" value="1"/>
</dbReference>
<feature type="domain" description="Baseplate J-like C-terminal" evidence="2">
    <location>
        <begin position="213"/>
        <end position="293"/>
    </location>
</feature>
<evidence type="ECO:0000259" key="1">
    <source>
        <dbReference type="Pfam" id="PF26078"/>
    </source>
</evidence>
<dbReference type="EMBL" id="JAVJAF010000001">
    <property type="protein sequence ID" value="MDR6233546.1"/>
    <property type="molecule type" value="Genomic_DNA"/>
</dbReference>
<dbReference type="RefSeq" id="WP_309756563.1">
    <property type="nucleotide sequence ID" value="NZ_JAVJAF010000001.1"/>
</dbReference>
<sequence>MIDLSQLPSPTVVEPLDFETLLAQRKARLLALWPVAEQEALAARLALESEPLTKLLEESTYRELLLRQRINEGAKATLLAYASGADLENLAAWYGVTRALVTPADTTAKPPRAAVYESDERLRQRTQLALEGFTTAGSRNAYRYHALSATPQVKDVAILRPLQGTVRVVVLAATGDGTPDSALLAQVAASLNDEDVRPLCDTVEVGAATVLTYEVKATLQLYPGPELTVVRQNALAKAQAYVAERHALGKDVTRSGLFAALHQSGVHNVRLASPANDLTVTADQAAYCSAISLTTEIFDDA</sequence>
<dbReference type="PANTHER" id="PTHR35862:SF1">
    <property type="entry name" value="FELS-2 PROPHAGE PROTEIN"/>
    <property type="match status" value="1"/>
</dbReference>
<reference evidence="3" key="1">
    <citation type="submission" date="2023-08" db="EMBL/GenBank/DDBJ databases">
        <title>Functional and genomic diversity of the sorghum phyllosphere microbiome.</title>
        <authorList>
            <person name="Shade A."/>
        </authorList>
    </citation>
    <scope>NUCLEOTIDE SEQUENCE</scope>
    <source>
        <strain evidence="3">SORGH_AS_0201</strain>
    </source>
</reference>
<dbReference type="Proteomes" id="UP001268036">
    <property type="component" value="Unassembled WGS sequence"/>
</dbReference>
<feature type="domain" description="Baseplate J-like central" evidence="1">
    <location>
        <begin position="135"/>
        <end position="205"/>
    </location>
</feature>
<dbReference type="InterPro" id="IPR058530">
    <property type="entry name" value="Baseplate_J-like_C"/>
</dbReference>
<evidence type="ECO:0000313" key="4">
    <source>
        <dbReference type="Proteomes" id="UP001268036"/>
    </source>
</evidence>
<proteinExistence type="predicted"/>
<gene>
    <name evidence="3" type="ORF">QE440_001287</name>
</gene>
<dbReference type="InterPro" id="IPR014507">
    <property type="entry name" value="Baseplate_assembly_J_pred"/>
</dbReference>
<dbReference type="InterPro" id="IPR052726">
    <property type="entry name" value="Phage_Baseplate_Hub"/>
</dbReference>
<dbReference type="AlphaFoldDB" id="A0AAJ2EWN0"/>
<dbReference type="Pfam" id="PF26078">
    <property type="entry name" value="Baseplate_J_M"/>
    <property type="match status" value="1"/>
</dbReference>
<organism evidence="3 4">
    <name type="scientific">Pseudomonas oryzihabitans</name>
    <dbReference type="NCBI Taxonomy" id="47885"/>
    <lineage>
        <taxon>Bacteria</taxon>
        <taxon>Pseudomonadati</taxon>
        <taxon>Pseudomonadota</taxon>
        <taxon>Gammaproteobacteria</taxon>
        <taxon>Pseudomonadales</taxon>
        <taxon>Pseudomonadaceae</taxon>
        <taxon>Pseudomonas</taxon>
    </lineage>
</organism>
<accession>A0AAJ2EWN0</accession>
<evidence type="ECO:0000313" key="3">
    <source>
        <dbReference type="EMBL" id="MDR6233546.1"/>
    </source>
</evidence>
<protein>
    <submittedName>
        <fullName evidence="3">Phage-related baseplate assembly protein</fullName>
    </submittedName>
</protein>
<evidence type="ECO:0000259" key="2">
    <source>
        <dbReference type="Pfam" id="PF26079"/>
    </source>
</evidence>
<dbReference type="PANTHER" id="PTHR35862">
    <property type="entry name" value="FELS-2 PROPHAGE PROTEIN"/>
    <property type="match status" value="1"/>
</dbReference>